<dbReference type="InterPro" id="IPR008042">
    <property type="entry name" value="Retrotrans_Pao"/>
</dbReference>
<evidence type="ECO:0000313" key="2">
    <source>
        <dbReference type="EnsemblMetazoa" id="XP_038047640.1"/>
    </source>
</evidence>
<feature type="compositionally biased region" description="Polar residues" evidence="1">
    <location>
        <begin position="1354"/>
        <end position="1365"/>
    </location>
</feature>
<reference evidence="2" key="1">
    <citation type="submission" date="2022-11" db="UniProtKB">
        <authorList>
            <consortium name="EnsemblMetazoa"/>
        </authorList>
    </citation>
    <scope>IDENTIFICATION</scope>
</reference>
<dbReference type="Pfam" id="PF05380">
    <property type="entry name" value="Peptidase_A17"/>
    <property type="match status" value="1"/>
</dbReference>
<evidence type="ECO:0000256" key="1">
    <source>
        <dbReference type="SAM" id="MobiDB-lite"/>
    </source>
</evidence>
<feature type="region of interest" description="Disordered" evidence="1">
    <location>
        <begin position="1352"/>
        <end position="1373"/>
    </location>
</feature>
<organism evidence="2 3">
    <name type="scientific">Patiria miniata</name>
    <name type="common">Bat star</name>
    <name type="synonym">Asterina miniata</name>
    <dbReference type="NCBI Taxonomy" id="46514"/>
    <lineage>
        <taxon>Eukaryota</taxon>
        <taxon>Metazoa</taxon>
        <taxon>Echinodermata</taxon>
        <taxon>Eleutherozoa</taxon>
        <taxon>Asterozoa</taxon>
        <taxon>Asteroidea</taxon>
        <taxon>Valvatacea</taxon>
        <taxon>Valvatida</taxon>
        <taxon>Asterinidae</taxon>
        <taxon>Patiria</taxon>
    </lineage>
</organism>
<dbReference type="OrthoDB" id="8958038at2759"/>
<dbReference type="Proteomes" id="UP000887568">
    <property type="component" value="Unplaced"/>
</dbReference>
<dbReference type="PANTHER" id="PTHR47331">
    <property type="entry name" value="PHD-TYPE DOMAIN-CONTAINING PROTEIN"/>
    <property type="match status" value="1"/>
</dbReference>
<keyword evidence="3" id="KW-1185">Reference proteome</keyword>
<name>A0A913Z9S8_PATMI</name>
<proteinExistence type="predicted"/>
<dbReference type="GeneID" id="119721747"/>
<dbReference type="InterPro" id="IPR021109">
    <property type="entry name" value="Peptidase_aspartic_dom_sf"/>
</dbReference>
<feature type="region of interest" description="Disordered" evidence="1">
    <location>
        <begin position="328"/>
        <end position="352"/>
    </location>
</feature>
<dbReference type="RefSeq" id="XP_038047640.1">
    <property type="nucleotide sequence ID" value="XM_038191712.1"/>
</dbReference>
<feature type="compositionally biased region" description="Low complexity" evidence="1">
    <location>
        <begin position="328"/>
        <end position="349"/>
    </location>
</feature>
<dbReference type="PANTHER" id="PTHR47331:SF1">
    <property type="entry name" value="GAG-LIKE PROTEIN"/>
    <property type="match status" value="1"/>
</dbReference>
<dbReference type="SUPFAM" id="SSF56672">
    <property type="entry name" value="DNA/RNA polymerases"/>
    <property type="match status" value="1"/>
</dbReference>
<accession>A0A913Z9S8</accession>
<dbReference type="EnsemblMetazoa" id="XM_038191712.1">
    <property type="protein sequence ID" value="XP_038047640.1"/>
    <property type="gene ID" value="LOC119721747"/>
</dbReference>
<evidence type="ECO:0000313" key="3">
    <source>
        <dbReference type="Proteomes" id="UP000887568"/>
    </source>
</evidence>
<protein>
    <recommendedName>
        <fullName evidence="4">Gag-pol polyprotein</fullName>
    </recommendedName>
</protein>
<dbReference type="InterPro" id="IPR043502">
    <property type="entry name" value="DNA/RNA_pol_sf"/>
</dbReference>
<evidence type="ECO:0008006" key="4">
    <source>
        <dbReference type="Google" id="ProtNLM"/>
    </source>
</evidence>
<dbReference type="Gene3D" id="2.40.70.10">
    <property type="entry name" value="Acid Proteases"/>
    <property type="match status" value="1"/>
</dbReference>
<sequence length="1373" mass="154543">MSTLAELKTARTSAKRAVTKQVNKIRQCIAEDNLSDIDDNVVKLKDLFKEFTAVHDEYHSMLIDDDDVDASETYFYKEQDVYISVLQSTKDVKIGVDHDHDSSTPKSGTCGDLSREKFLGLLNLPKVELQVFDGNPLHYHQFLRAFEVNVDKVCDDSDLKLARLMQYTSGSAKEAIRGCQLIGGPSGYSQARSILDSRFGNEHLVTERLIKELKVGKQLRSPQEIQQLADDMKCTLLTLTQLGTLDEVKSQSFILDVVSRLPNYVQLRWKKSALKSKKDSQSYPEFKDLVDFVGKIANEVNDPVYGSMHPKRFDKHKSTSQGVSLNSCVSTQSQSGSSSKSGSPKNVKSYAKPEPPCVLCTRPHRLWHCDKFKQMIPRERLNIVTVHKLCHNCLLASHTTDNCGKRSVCGVKGCGRKHTMYIHCPDIAPPETKVSNVSYHEDKETHMPIVQVTVNSSRKVLALLDSGSSNSFCSKGLVHSLGLQGRPLEFQLSTLNKSGVHQSKIVDLSIGSESGETMQMNGVCVVDSIPVKSTPVDVSLYAHFDGVGLIPAYDHDNMLVDLLIGQDNAEALVPLEVRRGRSGQPFAVRTLFGWCVNGQSPVSRVSRKVVSNFVSCLPAEDVSKLWKIENEGLECSSWSQEDKSVIKLWDQEHRKIDGHYELPIPWRDRAESLPNNFVVAKSRLDSLDKRLVAGGLYPKYSAEIDKLLCKGYAERIPPDEMTGERIWYLPHHAVITDKKPDKLRVVYDCASKFRGKSLNDRCLQGPDLVNKLLPVLLRFRQHSIAIQADIEAMYNQVKIPPQDRDALRFLWYRDGHLEYYRMTSHLFGGVWCASSSTYALSRTVLDTPDVSPLVRYTVDKSFYVDDCLSSVASKNDAETVIRETPRVLSNGGFSLKKFVVNDEELLSEVSEDCVAEGVRTLGPVCESRALGIKWKISTDEFFFEVGCDKQSPITRKKMLSAVASIFDPLGLLGPVVLTGKLLFKKATADKLSWDETVPAQLENAWYSWVRSCHAMKQLNIPRCVKPREFDDAWIELHHFSDASSRAYGCCSYIRCVNKYGGVHVQLLLSKSRVAPLKMCTIPRLELQAAVVAAKVDALLRHELDLDITSSYFWTDSEIVLKYINNDSRRFHVFVGNRVSLIRELTDPDQWHHIDGKSNPADLVTRPQSCLKSDDKWFHGPDILHKYKHDWDAGEKEPVDLDDDDPEVRKSSSVTAFGAVATEHLDDAPRVSVCHANRVVENDPLDKIMHHYSSWYKMKRALAWWLRFMEFLKKRKPAGQLTVKEIHHAGEILVRKAQSQSFASEIGRLEKGTFVKASSSMRVLNPYLDDQGLLIMNGRVKGDNKVKNPLIISGNHHQNAAVNPENSCEPRKPL</sequence>